<dbReference type="PROSITE" id="PS50932">
    <property type="entry name" value="HTH_LACI_2"/>
    <property type="match status" value="1"/>
</dbReference>
<proteinExistence type="predicted"/>
<dbReference type="InterPro" id="IPR000843">
    <property type="entry name" value="HTH_LacI"/>
</dbReference>
<reference evidence="4 5" key="2">
    <citation type="journal article" date="2016" name="Genome Announc.">
        <title>Complete Genome Sequences of Two Interactive Moderate Thermophiles, Paenibacillus napthalenovorans 32O-Y and Paenibacillus sp. 32O-W.</title>
        <authorList>
            <person name="Butler R.R.III."/>
            <person name="Wang J."/>
            <person name="Stark B.C."/>
            <person name="Pombert J.F."/>
        </authorList>
    </citation>
    <scope>NUCLEOTIDE SEQUENCE [LARGE SCALE GENOMIC DNA]</scope>
    <source>
        <strain evidence="4 5">32O-Y</strain>
    </source>
</reference>
<sequence length="340" mass="37502">MNVTIADIAKATGLAKSTISGVLNQKSGFSEKTRQKVLKAAEQLGYVPNEIARGLSSRSTGSIGLIIKDITNPFYNHITKGVQEIAGEHGYTVFLCSSGEDHQAEIDHIQAMVRKRVDGLIIAPLLEEVTFDHFFELKKTNVPFVLLGKIPGLSCDTYEFDDYDGGRQVTEHLLSMGHTRIGFVRGPKTSKAAKMRYAAFVDTMKGQGIEVDERFVFHDANGITDGMDIGHRIAEMTDRPSAIICFDDVIAIGAVKALLEAGLQVPEDVSVVGFDDIELTTFPLTTVSIPTYEAGKALAWTLFDRIFGRRVSGFQHIMFEQKLIVRSSVRRLHHLKETEG</sequence>
<dbReference type="Proteomes" id="UP000061660">
    <property type="component" value="Chromosome"/>
</dbReference>
<keyword evidence="5" id="KW-1185">Reference proteome</keyword>
<evidence type="ECO:0000313" key="5">
    <source>
        <dbReference type="Proteomes" id="UP000061660"/>
    </source>
</evidence>
<reference evidence="5" key="1">
    <citation type="submission" date="2015-12" db="EMBL/GenBank/DDBJ databases">
        <title>Complete genome sequences of two moderately thermophilic Paenibacillus species.</title>
        <authorList>
            <person name="Butler R.III."/>
            <person name="Wang J."/>
            <person name="Stark B.C."/>
            <person name="Pombert J.-F."/>
        </authorList>
    </citation>
    <scope>NUCLEOTIDE SEQUENCE [LARGE SCALE GENOMIC DNA]</scope>
    <source>
        <strain evidence="5">32O-Y</strain>
    </source>
</reference>
<dbReference type="RefSeq" id="WP_062410596.1">
    <property type="nucleotide sequence ID" value="NZ_BJCS01000009.1"/>
</dbReference>
<gene>
    <name evidence="4" type="ORF">IJ22_49090</name>
</gene>
<dbReference type="PANTHER" id="PTHR30146">
    <property type="entry name" value="LACI-RELATED TRANSCRIPTIONAL REPRESSOR"/>
    <property type="match status" value="1"/>
</dbReference>
<evidence type="ECO:0000256" key="3">
    <source>
        <dbReference type="ARBA" id="ARBA00023163"/>
    </source>
</evidence>
<evidence type="ECO:0000256" key="2">
    <source>
        <dbReference type="ARBA" id="ARBA00023125"/>
    </source>
</evidence>
<dbReference type="Pfam" id="PF00532">
    <property type="entry name" value="Peripla_BP_1"/>
    <property type="match status" value="1"/>
</dbReference>
<dbReference type="InterPro" id="IPR028082">
    <property type="entry name" value="Peripla_BP_I"/>
</dbReference>
<dbReference type="AlphaFoldDB" id="A0A0U2VPM5"/>
<dbReference type="SMART" id="SM00354">
    <property type="entry name" value="HTH_LACI"/>
    <property type="match status" value="1"/>
</dbReference>
<keyword evidence="2" id="KW-0238">DNA-binding</keyword>
<dbReference type="STRING" id="162209.IJ22_49090"/>
<dbReference type="Pfam" id="PF00356">
    <property type="entry name" value="LacI"/>
    <property type="match status" value="1"/>
</dbReference>
<keyword evidence="3" id="KW-0804">Transcription</keyword>
<dbReference type="GO" id="GO:0000976">
    <property type="term" value="F:transcription cis-regulatory region binding"/>
    <property type="evidence" value="ECO:0007669"/>
    <property type="project" value="TreeGrafter"/>
</dbReference>
<accession>A0A0U2VPM5</accession>
<dbReference type="OrthoDB" id="9796186at2"/>
<dbReference type="CDD" id="cd06267">
    <property type="entry name" value="PBP1_LacI_sugar_binding-like"/>
    <property type="match status" value="1"/>
</dbReference>
<dbReference type="KEGG" id="pnp:IJ22_49090"/>
<dbReference type="Gene3D" id="1.10.260.40">
    <property type="entry name" value="lambda repressor-like DNA-binding domains"/>
    <property type="match status" value="1"/>
</dbReference>
<dbReference type="Gene3D" id="3.40.50.2300">
    <property type="match status" value="2"/>
</dbReference>
<evidence type="ECO:0000256" key="1">
    <source>
        <dbReference type="ARBA" id="ARBA00023015"/>
    </source>
</evidence>
<organism evidence="4 5">
    <name type="scientific">Paenibacillus naphthalenovorans</name>
    <dbReference type="NCBI Taxonomy" id="162209"/>
    <lineage>
        <taxon>Bacteria</taxon>
        <taxon>Bacillati</taxon>
        <taxon>Bacillota</taxon>
        <taxon>Bacilli</taxon>
        <taxon>Bacillales</taxon>
        <taxon>Paenibacillaceae</taxon>
        <taxon>Paenibacillus</taxon>
    </lineage>
</organism>
<dbReference type="PATRIC" id="fig|162209.4.peg.5185"/>
<protein>
    <submittedName>
        <fullName evidence="4">LacI family transcriptional regulator</fullName>
    </submittedName>
</protein>
<evidence type="ECO:0000313" key="4">
    <source>
        <dbReference type="EMBL" id="ALS25171.1"/>
    </source>
</evidence>
<dbReference type="InterPro" id="IPR010982">
    <property type="entry name" value="Lambda_DNA-bd_dom_sf"/>
</dbReference>
<dbReference type="GO" id="GO:0003700">
    <property type="term" value="F:DNA-binding transcription factor activity"/>
    <property type="evidence" value="ECO:0007669"/>
    <property type="project" value="TreeGrafter"/>
</dbReference>
<dbReference type="EMBL" id="CP013652">
    <property type="protein sequence ID" value="ALS25171.1"/>
    <property type="molecule type" value="Genomic_DNA"/>
</dbReference>
<name>A0A0U2VPM5_9BACL</name>
<dbReference type="InterPro" id="IPR001761">
    <property type="entry name" value="Peripla_BP/Lac1_sug-bd_dom"/>
</dbReference>
<keyword evidence="1" id="KW-0805">Transcription regulation</keyword>
<dbReference type="PANTHER" id="PTHR30146:SF109">
    <property type="entry name" value="HTH-TYPE TRANSCRIPTIONAL REGULATOR GALS"/>
    <property type="match status" value="1"/>
</dbReference>
<dbReference type="SUPFAM" id="SSF47413">
    <property type="entry name" value="lambda repressor-like DNA-binding domains"/>
    <property type="match status" value="1"/>
</dbReference>
<dbReference type="CDD" id="cd01392">
    <property type="entry name" value="HTH_LacI"/>
    <property type="match status" value="1"/>
</dbReference>
<dbReference type="SUPFAM" id="SSF53822">
    <property type="entry name" value="Periplasmic binding protein-like I"/>
    <property type="match status" value="1"/>
</dbReference>